<dbReference type="EMBL" id="SRYB01000037">
    <property type="protein sequence ID" value="TGY76643.1"/>
    <property type="molecule type" value="Genomic_DNA"/>
</dbReference>
<accession>A0AC61RD86</accession>
<gene>
    <name evidence="1" type="ORF">E5331_17535</name>
</gene>
<evidence type="ECO:0000313" key="2">
    <source>
        <dbReference type="Proteomes" id="UP000306319"/>
    </source>
</evidence>
<protein>
    <submittedName>
        <fullName evidence="1">VWA domain-containing protein</fullName>
    </submittedName>
</protein>
<reference evidence="1" key="1">
    <citation type="submission" date="2019-04" db="EMBL/GenBank/DDBJ databases">
        <title>Microbes associate with the intestines of laboratory mice.</title>
        <authorList>
            <person name="Navarre W."/>
            <person name="Wong E."/>
            <person name="Huang K."/>
            <person name="Tropini C."/>
            <person name="Ng K."/>
            <person name="Yu B."/>
        </authorList>
    </citation>
    <scope>NUCLEOTIDE SEQUENCE</scope>
    <source>
        <strain evidence="1">NM04_E33</strain>
    </source>
</reference>
<keyword evidence="2" id="KW-1185">Reference proteome</keyword>
<comment type="caution">
    <text evidence="1">The sequence shown here is derived from an EMBL/GenBank/DDBJ whole genome shotgun (WGS) entry which is preliminary data.</text>
</comment>
<proteinExistence type="predicted"/>
<dbReference type="Proteomes" id="UP000306319">
    <property type="component" value="Unassembled WGS sequence"/>
</dbReference>
<evidence type="ECO:0000313" key="1">
    <source>
        <dbReference type="EMBL" id="TGY76643.1"/>
    </source>
</evidence>
<name>A0AC61RD86_9BACT</name>
<organism evidence="1 2">
    <name type="scientific">Lepagella muris</name>
    <dbReference type="NCBI Taxonomy" id="3032870"/>
    <lineage>
        <taxon>Bacteria</taxon>
        <taxon>Pseudomonadati</taxon>
        <taxon>Bacteroidota</taxon>
        <taxon>Bacteroidia</taxon>
        <taxon>Bacteroidales</taxon>
        <taxon>Muribaculaceae</taxon>
        <taxon>Lepagella</taxon>
    </lineage>
</organism>
<sequence length="271" mass="29981">MAYKQLWGSKTPGHIVYLIDLSGSMENKIDYTIDVLNTVFRTIVARCTKGRVVMERVSVTIIGYNSTVKTIWNNQSVSEIATLVLDKRRSGMPLFDKTEEFKPEYQTFMAKAFDAARVDIERWIAERRKAGTAIPAPIVINITDGSPYEGAGKTWQEVFAATEKSAKALMDISTPDGNVRVFNIHHDPSKTDSTVIFPSERPSDPVGQFMYNASSEMDDDTVGQTRVTFGSKKGAHYMVSNIKEPGKLVSLIEFGSTQGLDNGSNADGSYI</sequence>